<proteinExistence type="predicted"/>
<dbReference type="KEGG" id="ppm:PPSC2_24055"/>
<dbReference type="PATRIC" id="fig|886882.15.peg.5091"/>
<protein>
    <recommendedName>
        <fullName evidence="3">DUF1036 domain-containing protein</fullName>
    </recommendedName>
</protein>
<gene>
    <name evidence="1" type="ORF">PPSC2_24055</name>
</gene>
<dbReference type="OrthoDB" id="2644121at2"/>
<dbReference type="EMBL" id="CP002213">
    <property type="protein sequence ID" value="AKA44324.1"/>
    <property type="molecule type" value="Genomic_DNA"/>
</dbReference>
<dbReference type="HOGENOM" id="CLU_1592949_0_0_9"/>
<dbReference type="Proteomes" id="UP000006868">
    <property type="component" value="Chromosome"/>
</dbReference>
<name>A0A0D5ZCL2_PAEPS</name>
<organism evidence="1 2">
    <name type="scientific">Paenibacillus polymyxa (strain SC2)</name>
    <name type="common">Bacillus polymyxa</name>
    <dbReference type="NCBI Taxonomy" id="886882"/>
    <lineage>
        <taxon>Bacteria</taxon>
        <taxon>Bacillati</taxon>
        <taxon>Bacillota</taxon>
        <taxon>Bacilli</taxon>
        <taxon>Bacillales</taxon>
        <taxon>Paenibacillaceae</taxon>
        <taxon>Paenibacillus</taxon>
    </lineage>
</organism>
<dbReference type="Pfam" id="PF06282">
    <property type="entry name" value="DUF1036"/>
    <property type="match status" value="1"/>
</dbReference>
<reference evidence="1 2" key="1">
    <citation type="journal article" date="2011" name="J. Bacteriol.">
        <title>Complete genome sequence of Paenibacillus polymyxa SC2, a strain of plant growth-promoting Rhizobacterium with broad-spectrum antimicrobial activity.</title>
        <authorList>
            <person name="Ma M."/>
            <person name="Wang C."/>
            <person name="Ding Y."/>
            <person name="Li L."/>
            <person name="Shen D."/>
            <person name="Jiang X."/>
            <person name="Guan D."/>
            <person name="Cao F."/>
            <person name="Chen H."/>
            <person name="Feng R."/>
            <person name="Wang X."/>
            <person name="Ge Y."/>
            <person name="Yao L."/>
            <person name="Bing X."/>
            <person name="Yang X."/>
            <person name="Li J."/>
            <person name="Du B."/>
        </authorList>
    </citation>
    <scope>NUCLEOTIDE SEQUENCE [LARGE SCALE GENOMIC DNA]</scope>
    <source>
        <strain evidence="1 2">SC2</strain>
    </source>
</reference>
<evidence type="ECO:0000313" key="2">
    <source>
        <dbReference type="Proteomes" id="UP000006868"/>
    </source>
</evidence>
<evidence type="ECO:0000313" key="1">
    <source>
        <dbReference type="EMBL" id="AKA44324.1"/>
    </source>
</evidence>
<evidence type="ECO:0008006" key="3">
    <source>
        <dbReference type="Google" id="ProtNLM"/>
    </source>
</evidence>
<sequence>MGFYVRNSTSNPISVAVGYYDSGCSPITYAKRGWYRIEPGRRAFLVAGSAANQTFYVYGHDSFGNWWGGDFYTDVPREAFTRCWIAGCQGQGCRNVGFDEINVGNFENYTLNLVDSTQGASKSRRTLVAKKRKTNFKLGKFSFIKSPGKVGKLGKTRKPLYGKRK</sequence>
<dbReference type="AlphaFoldDB" id="A0A0D5ZCL2"/>
<accession>A0A0D5ZCL2</accession>
<dbReference type="RefSeq" id="WP_043886069.1">
    <property type="nucleotide sequence ID" value="NC_014622.2"/>
</dbReference>
<dbReference type="InterPro" id="IPR009380">
    <property type="entry name" value="DUF1036"/>
</dbReference>